<keyword evidence="1" id="KW-0472">Membrane</keyword>
<protein>
    <submittedName>
        <fullName evidence="2">Uncharacterized protein</fullName>
    </submittedName>
</protein>
<keyword evidence="1" id="KW-0812">Transmembrane</keyword>
<dbReference type="Proteomes" id="UP001231362">
    <property type="component" value="Unassembled WGS sequence"/>
</dbReference>
<dbReference type="EMBL" id="JAUSTU010000006">
    <property type="protein sequence ID" value="MDQ0155248.1"/>
    <property type="molecule type" value="Genomic_DNA"/>
</dbReference>
<evidence type="ECO:0000313" key="2">
    <source>
        <dbReference type="EMBL" id="MDQ0155248.1"/>
    </source>
</evidence>
<reference evidence="2 3" key="1">
    <citation type="submission" date="2023-07" db="EMBL/GenBank/DDBJ databases">
        <title>Genomic Encyclopedia of Type Strains, Phase IV (KMG-IV): sequencing the most valuable type-strain genomes for metagenomic binning, comparative biology and taxonomic classification.</title>
        <authorList>
            <person name="Goeker M."/>
        </authorList>
    </citation>
    <scope>NUCLEOTIDE SEQUENCE [LARGE SCALE GENOMIC DNA]</scope>
    <source>
        <strain evidence="2 3">DSM 23948</strain>
    </source>
</reference>
<name>A0ABT9V2R9_9BACL</name>
<gene>
    <name evidence="2" type="ORF">J2S07_001553</name>
</gene>
<accession>A0ABT9V2R9</accession>
<keyword evidence="1" id="KW-1133">Transmembrane helix</keyword>
<keyword evidence="3" id="KW-1185">Reference proteome</keyword>
<proteinExistence type="predicted"/>
<sequence>MAKKWLLYPKLLPVLSYVLVVDIKIKTLKILIFVSGTALLVVRITIETLTQAKILKAKP</sequence>
<evidence type="ECO:0000313" key="3">
    <source>
        <dbReference type="Proteomes" id="UP001231362"/>
    </source>
</evidence>
<evidence type="ECO:0000256" key="1">
    <source>
        <dbReference type="SAM" id="Phobius"/>
    </source>
</evidence>
<organism evidence="2 3">
    <name type="scientific">Anoxybacillus andreesenii</name>
    <dbReference type="NCBI Taxonomy" id="1325932"/>
    <lineage>
        <taxon>Bacteria</taxon>
        <taxon>Bacillati</taxon>
        <taxon>Bacillota</taxon>
        <taxon>Bacilli</taxon>
        <taxon>Bacillales</taxon>
        <taxon>Anoxybacillaceae</taxon>
        <taxon>Anoxybacillus</taxon>
    </lineage>
</organism>
<comment type="caution">
    <text evidence="2">The sequence shown here is derived from an EMBL/GenBank/DDBJ whole genome shotgun (WGS) entry which is preliminary data.</text>
</comment>
<feature type="transmembrane region" description="Helical" evidence="1">
    <location>
        <begin position="30"/>
        <end position="46"/>
    </location>
</feature>